<feature type="transmembrane region" description="Helical" evidence="2">
    <location>
        <begin position="296"/>
        <end position="319"/>
    </location>
</feature>
<keyword evidence="2" id="KW-0812">Transmembrane</keyword>
<keyword evidence="2" id="KW-1133">Transmembrane helix</keyword>
<dbReference type="AlphaFoldDB" id="A0A1Z2XTN0"/>
<gene>
    <name evidence="3" type="ORF">ADH66_14360</name>
    <name evidence="4" type="ORF">I5Q82_04730</name>
</gene>
<accession>A0A1Z2XTN0</accession>
<reference evidence="4 6" key="3">
    <citation type="submission" date="2020-11" db="EMBL/GenBank/DDBJ databases">
        <title>Closed and high quality bacterial genomes of the OMM12 community.</title>
        <authorList>
            <person name="Marbouty M."/>
            <person name="Lamy-Besnier Q."/>
            <person name="Debarbieux L."/>
            <person name="Koszul R."/>
        </authorList>
    </citation>
    <scope>NUCLEOTIDE SEQUENCE [LARGE SCALE GENOMIC DNA]</scope>
    <source>
        <strain evidence="4 6">KB18</strain>
    </source>
</reference>
<sequence length="336" mass="38665">MDKMNEETQRQTFREILFLLACPKANLADENFRTDIYKQLECLYIPKEGQPAFRHFYSDIFTVLTMLQRGDKPGTIDTLGENLFLLRDMYREEKPDTKDCDISDPLRKLYDHVSLDIARINYSDRADRELSGKEAISDIAAKVDRLNSEMESAHDEQENLNSDISSMKERLDDAKRLSDEFISIQQETNILKEKLSDAQKEYISILGIFAAVVLAFVGGSMFSSSVLESMSSTNIYRMIFVVDFLAFVVVSLVYLLVSFIMAINGTPKTKPVTRAKIMRWWRKKRGKAETEKVKKFFPITTIYLVCLLVAILDIVAWAVDLRGLVDYLTRSLPWLN</sequence>
<evidence type="ECO:0000256" key="2">
    <source>
        <dbReference type="SAM" id="Phobius"/>
    </source>
</evidence>
<name>A0A1Z2XTN0_9FIRM</name>
<feature type="coiled-coil region" evidence="1">
    <location>
        <begin position="136"/>
        <end position="177"/>
    </location>
</feature>
<keyword evidence="5" id="KW-1185">Reference proteome</keyword>
<feature type="transmembrane region" description="Helical" evidence="2">
    <location>
        <begin position="202"/>
        <end position="223"/>
    </location>
</feature>
<evidence type="ECO:0000313" key="4">
    <source>
        <dbReference type="EMBL" id="QQR31005.1"/>
    </source>
</evidence>
<proteinExistence type="predicted"/>
<dbReference type="EMBL" id="CP065321">
    <property type="protein sequence ID" value="QQR31005.1"/>
    <property type="molecule type" value="Genomic_DNA"/>
</dbReference>
<dbReference type="Proteomes" id="UP000196710">
    <property type="component" value="Chromosome"/>
</dbReference>
<evidence type="ECO:0000313" key="5">
    <source>
        <dbReference type="Proteomes" id="UP000196710"/>
    </source>
</evidence>
<dbReference type="Proteomes" id="UP000596035">
    <property type="component" value="Chromosome"/>
</dbReference>
<organism evidence="4 6">
    <name type="scientific">Acutalibacter muris</name>
    <dbReference type="NCBI Taxonomy" id="1796620"/>
    <lineage>
        <taxon>Bacteria</taxon>
        <taxon>Bacillati</taxon>
        <taxon>Bacillota</taxon>
        <taxon>Clostridia</taxon>
        <taxon>Eubacteriales</taxon>
        <taxon>Acutalibacteraceae</taxon>
        <taxon>Acutalibacter</taxon>
    </lineage>
</organism>
<dbReference type="RefSeq" id="WP_066539330.1">
    <property type="nucleotide sequence ID" value="NZ_CP021422.1"/>
</dbReference>
<evidence type="ECO:0000313" key="3">
    <source>
        <dbReference type="EMBL" id="ASB41739.1"/>
    </source>
</evidence>
<dbReference type="EMBL" id="CP021422">
    <property type="protein sequence ID" value="ASB41739.1"/>
    <property type="molecule type" value="Genomic_DNA"/>
</dbReference>
<feature type="transmembrane region" description="Helical" evidence="2">
    <location>
        <begin position="235"/>
        <end position="263"/>
    </location>
</feature>
<keyword evidence="2" id="KW-0472">Membrane</keyword>
<dbReference type="KEGG" id="amur:ADH66_14360"/>
<reference evidence="5" key="2">
    <citation type="submission" date="2017-05" db="EMBL/GenBank/DDBJ databases">
        <title>Improved OligoMM genomes.</title>
        <authorList>
            <person name="Garzetti D."/>
        </authorList>
    </citation>
    <scope>NUCLEOTIDE SEQUENCE [LARGE SCALE GENOMIC DNA]</scope>
    <source>
        <strain evidence="5">KB18</strain>
    </source>
</reference>
<keyword evidence="1" id="KW-0175">Coiled coil</keyword>
<reference evidence="3" key="1">
    <citation type="journal article" date="2017" name="Genome Announc.">
        <title>High-Quality Whole-Genome Sequences of the Oligo-Mouse-Microbiota Bacterial Community.</title>
        <authorList>
            <person name="Garzetti D."/>
            <person name="Brugiroux S."/>
            <person name="Bunk B."/>
            <person name="Pukall R."/>
            <person name="McCoy K.D."/>
            <person name="Macpherson A.J."/>
            <person name="Stecher B."/>
        </authorList>
    </citation>
    <scope>NUCLEOTIDE SEQUENCE</scope>
    <source>
        <strain evidence="3">KB18</strain>
    </source>
</reference>
<evidence type="ECO:0000256" key="1">
    <source>
        <dbReference type="SAM" id="Coils"/>
    </source>
</evidence>
<evidence type="ECO:0000313" key="6">
    <source>
        <dbReference type="Proteomes" id="UP000596035"/>
    </source>
</evidence>
<protein>
    <submittedName>
        <fullName evidence="4">Uncharacterized protein</fullName>
    </submittedName>
</protein>